<keyword evidence="1" id="KW-0472">Membrane</keyword>
<dbReference type="PANTHER" id="PTHR38602:SF1">
    <property type="entry name" value="INNER MEMBRANE PROTEIN"/>
    <property type="match status" value="1"/>
</dbReference>
<evidence type="ECO:0000256" key="1">
    <source>
        <dbReference type="SAM" id="Phobius"/>
    </source>
</evidence>
<accession>A0A0F5FW09</accession>
<protein>
    <recommendedName>
        <fullName evidence="4">Ubiquitin-binding protein</fullName>
    </recommendedName>
</protein>
<dbReference type="RefSeq" id="WP_046107334.1">
    <property type="nucleotide sequence ID" value="NZ_JZEX01000052.1"/>
</dbReference>
<dbReference type="PATRIC" id="fig|443610.3.peg.3308"/>
<name>A0A0F5FW09_9HYPH</name>
<dbReference type="AlphaFoldDB" id="A0A0F5FW09"/>
<dbReference type="PANTHER" id="PTHR38602">
    <property type="entry name" value="INNER MEMBRANE PROTEIN-RELATED"/>
    <property type="match status" value="1"/>
</dbReference>
<dbReference type="Pfam" id="PF09838">
    <property type="entry name" value="DUF2065"/>
    <property type="match status" value="1"/>
</dbReference>
<keyword evidence="1" id="KW-1133">Transmembrane helix</keyword>
<evidence type="ECO:0000313" key="2">
    <source>
        <dbReference type="EMBL" id="KKB13029.1"/>
    </source>
</evidence>
<sequence>MSDFLAALALALVMEGLLYAAFPEQMKRMLATLMALPASHLRTGALAYALVGLVLLWIVRG</sequence>
<organism evidence="2 3">
    <name type="scientific">Devosia geojensis</name>
    <dbReference type="NCBI Taxonomy" id="443610"/>
    <lineage>
        <taxon>Bacteria</taxon>
        <taxon>Pseudomonadati</taxon>
        <taxon>Pseudomonadota</taxon>
        <taxon>Alphaproteobacteria</taxon>
        <taxon>Hyphomicrobiales</taxon>
        <taxon>Devosiaceae</taxon>
        <taxon>Devosia</taxon>
    </lineage>
</organism>
<dbReference type="EMBL" id="JZEX01000052">
    <property type="protein sequence ID" value="KKB13029.1"/>
    <property type="molecule type" value="Genomic_DNA"/>
</dbReference>
<evidence type="ECO:0000313" key="3">
    <source>
        <dbReference type="Proteomes" id="UP000033632"/>
    </source>
</evidence>
<dbReference type="STRING" id="443610.VE25_04135"/>
<dbReference type="Proteomes" id="UP000033632">
    <property type="component" value="Unassembled WGS sequence"/>
</dbReference>
<keyword evidence="1" id="KW-0812">Transmembrane</keyword>
<feature type="transmembrane region" description="Helical" evidence="1">
    <location>
        <begin position="39"/>
        <end position="59"/>
    </location>
</feature>
<proteinExistence type="predicted"/>
<keyword evidence="3" id="KW-1185">Reference proteome</keyword>
<dbReference type="OrthoDB" id="9815199at2"/>
<reference evidence="2 3" key="1">
    <citation type="submission" date="2015-03" db="EMBL/GenBank/DDBJ databases">
        <authorList>
            <person name="Hassan Y.I."/>
            <person name="Lepp D."/>
            <person name="Li X.-Z."/>
            <person name="Zhou T."/>
        </authorList>
    </citation>
    <scope>NUCLEOTIDE SEQUENCE [LARGE SCALE GENOMIC DNA]</scope>
    <source>
        <strain evidence="2 3">BD-c194</strain>
    </source>
</reference>
<evidence type="ECO:0008006" key="4">
    <source>
        <dbReference type="Google" id="ProtNLM"/>
    </source>
</evidence>
<comment type="caution">
    <text evidence="2">The sequence shown here is derived from an EMBL/GenBank/DDBJ whole genome shotgun (WGS) entry which is preliminary data.</text>
</comment>
<dbReference type="InterPro" id="IPR019201">
    <property type="entry name" value="DUF2065"/>
</dbReference>
<gene>
    <name evidence="2" type="ORF">VE25_04135</name>
</gene>